<keyword evidence="2" id="KW-1185">Reference proteome</keyword>
<comment type="caution">
    <text evidence="1">The sequence shown here is derived from an EMBL/GenBank/DDBJ whole genome shotgun (WGS) entry which is preliminary data.</text>
</comment>
<dbReference type="Proteomes" id="UP000789920">
    <property type="component" value="Unassembled WGS sequence"/>
</dbReference>
<reference evidence="1" key="1">
    <citation type="submission" date="2021-06" db="EMBL/GenBank/DDBJ databases">
        <authorList>
            <person name="Kallberg Y."/>
            <person name="Tangrot J."/>
            <person name="Rosling A."/>
        </authorList>
    </citation>
    <scope>NUCLEOTIDE SEQUENCE</scope>
    <source>
        <strain evidence="1">MA461A</strain>
    </source>
</reference>
<gene>
    <name evidence="1" type="ORF">RPERSI_LOCUS5966</name>
</gene>
<feature type="non-terminal residue" evidence="1">
    <location>
        <position position="1"/>
    </location>
</feature>
<evidence type="ECO:0000313" key="1">
    <source>
        <dbReference type="EMBL" id="CAG8602248.1"/>
    </source>
</evidence>
<accession>A0ACA9MNR4</accession>
<protein>
    <submittedName>
        <fullName evidence="1">35306_t:CDS:1</fullName>
    </submittedName>
</protein>
<organism evidence="1 2">
    <name type="scientific">Racocetra persica</name>
    <dbReference type="NCBI Taxonomy" id="160502"/>
    <lineage>
        <taxon>Eukaryota</taxon>
        <taxon>Fungi</taxon>
        <taxon>Fungi incertae sedis</taxon>
        <taxon>Mucoromycota</taxon>
        <taxon>Glomeromycotina</taxon>
        <taxon>Glomeromycetes</taxon>
        <taxon>Diversisporales</taxon>
        <taxon>Gigasporaceae</taxon>
        <taxon>Racocetra</taxon>
    </lineage>
</organism>
<evidence type="ECO:0000313" key="2">
    <source>
        <dbReference type="Proteomes" id="UP000789920"/>
    </source>
</evidence>
<sequence>FDKIFSIAQMQAEINYNYTIEAAKLLEQSKLEVGQESSNVVELKTGNENEEKIASEDLVSKEESAEEAEKLFLEIEKMEVLSNELLVDLKHSADDSIGK</sequence>
<proteinExistence type="predicted"/>
<name>A0ACA9MNR4_9GLOM</name>
<dbReference type="EMBL" id="CAJVQC010009243">
    <property type="protein sequence ID" value="CAG8602248.1"/>
    <property type="molecule type" value="Genomic_DNA"/>
</dbReference>